<dbReference type="PROSITE" id="PS51257">
    <property type="entry name" value="PROKAR_LIPOPROTEIN"/>
    <property type="match status" value="1"/>
</dbReference>
<name>A0A1I2FNK9_9BACL</name>
<dbReference type="InterPro" id="IPR019606">
    <property type="entry name" value="GerMN"/>
</dbReference>
<reference evidence="5" key="1">
    <citation type="submission" date="2016-10" db="EMBL/GenBank/DDBJ databases">
        <authorList>
            <person name="Varghese N."/>
            <person name="Submissions S."/>
        </authorList>
    </citation>
    <scope>NUCLEOTIDE SEQUENCE [LARGE SCALE GENOMIC DNA]</scope>
    <source>
        <strain evidence="5">CGMCC 1.10784</strain>
    </source>
</reference>
<sequence length="200" mass="21423">MRKPAVIILLFIVLLTVAACGNANKPDGQSGSEGSGNAPAPSPSIETVAATEPTPTPVPTDEPTVQTEPANPIEIYYADTEFEKLIAKKIDVKSHSSEDLIKQALAALQQDGPDGTVSLWKPIPIKSVKLENNAVTIDIELPDTARLGAPGEQMLLDSLGQTLFQFDFVQSYDLLVDGQALESLMGHFDLEHPAVRHTAK</sequence>
<feature type="chain" id="PRO_5039255482" evidence="2">
    <location>
        <begin position="19"/>
        <end position="200"/>
    </location>
</feature>
<organism evidence="4 5">
    <name type="scientific">Paenibacillus catalpae</name>
    <dbReference type="NCBI Taxonomy" id="1045775"/>
    <lineage>
        <taxon>Bacteria</taxon>
        <taxon>Bacillati</taxon>
        <taxon>Bacillota</taxon>
        <taxon>Bacilli</taxon>
        <taxon>Bacillales</taxon>
        <taxon>Paenibacillaceae</taxon>
        <taxon>Paenibacillus</taxon>
    </lineage>
</organism>
<evidence type="ECO:0000313" key="5">
    <source>
        <dbReference type="Proteomes" id="UP000198855"/>
    </source>
</evidence>
<dbReference type="RefSeq" id="WP_175532984.1">
    <property type="nucleotide sequence ID" value="NZ_FOMT01000005.1"/>
</dbReference>
<keyword evidence="2" id="KW-0732">Signal</keyword>
<dbReference type="EMBL" id="FOMT01000005">
    <property type="protein sequence ID" value="SFF06613.1"/>
    <property type="molecule type" value="Genomic_DNA"/>
</dbReference>
<feature type="region of interest" description="Disordered" evidence="1">
    <location>
        <begin position="26"/>
        <end position="70"/>
    </location>
</feature>
<dbReference type="STRING" id="1045775.SAMN05216378_4948"/>
<evidence type="ECO:0000259" key="3">
    <source>
        <dbReference type="SMART" id="SM00909"/>
    </source>
</evidence>
<evidence type="ECO:0000313" key="4">
    <source>
        <dbReference type="EMBL" id="SFF06613.1"/>
    </source>
</evidence>
<evidence type="ECO:0000256" key="2">
    <source>
        <dbReference type="SAM" id="SignalP"/>
    </source>
</evidence>
<protein>
    <submittedName>
        <fullName evidence="4">Sporulation and spore germination</fullName>
    </submittedName>
</protein>
<dbReference type="Pfam" id="PF10646">
    <property type="entry name" value="Germane"/>
    <property type="match status" value="1"/>
</dbReference>
<proteinExistence type="predicted"/>
<gene>
    <name evidence="4" type="ORF">SAMN05216378_4948</name>
</gene>
<dbReference type="AlphaFoldDB" id="A0A1I2FNK9"/>
<keyword evidence="5" id="KW-1185">Reference proteome</keyword>
<feature type="domain" description="GerMN" evidence="3">
    <location>
        <begin position="101"/>
        <end position="185"/>
    </location>
</feature>
<dbReference type="SMART" id="SM00909">
    <property type="entry name" value="Germane"/>
    <property type="match status" value="1"/>
</dbReference>
<accession>A0A1I2FNK9</accession>
<dbReference type="Proteomes" id="UP000198855">
    <property type="component" value="Unassembled WGS sequence"/>
</dbReference>
<evidence type="ECO:0000256" key="1">
    <source>
        <dbReference type="SAM" id="MobiDB-lite"/>
    </source>
</evidence>
<feature type="signal peptide" evidence="2">
    <location>
        <begin position="1"/>
        <end position="18"/>
    </location>
</feature>